<gene>
    <name evidence="1" type="ORF">WJX81_007879</name>
</gene>
<dbReference type="Proteomes" id="UP001445335">
    <property type="component" value="Unassembled WGS sequence"/>
</dbReference>
<dbReference type="InterPro" id="IPR008709">
    <property type="entry name" value="Neurochondrin"/>
</dbReference>
<proteinExistence type="predicted"/>
<comment type="caution">
    <text evidence="1">The sequence shown here is derived from an EMBL/GenBank/DDBJ whole genome shotgun (WGS) entry which is preliminary data.</text>
</comment>
<dbReference type="Pfam" id="PF05536">
    <property type="entry name" value="Neurochondrin"/>
    <property type="match status" value="2"/>
</dbReference>
<protein>
    <recommendedName>
        <fullName evidence="3">Neurochondrin</fullName>
    </recommendedName>
</protein>
<dbReference type="PANTHER" id="PTHR13109:SF7">
    <property type="entry name" value="NEUROCHONDRIN"/>
    <property type="match status" value="1"/>
</dbReference>
<name>A0AAW1SET5_9CHLO</name>
<evidence type="ECO:0008006" key="3">
    <source>
        <dbReference type="Google" id="ProtNLM"/>
    </source>
</evidence>
<dbReference type="EMBL" id="JALJOU010000004">
    <property type="protein sequence ID" value="KAK9844202.1"/>
    <property type="molecule type" value="Genomic_DNA"/>
</dbReference>
<evidence type="ECO:0000313" key="1">
    <source>
        <dbReference type="EMBL" id="KAK9844202.1"/>
    </source>
</evidence>
<evidence type="ECO:0000313" key="2">
    <source>
        <dbReference type="Proteomes" id="UP001445335"/>
    </source>
</evidence>
<accession>A0AAW1SET5</accession>
<organism evidence="1 2">
    <name type="scientific">Elliptochloris bilobata</name>
    <dbReference type="NCBI Taxonomy" id="381761"/>
    <lineage>
        <taxon>Eukaryota</taxon>
        <taxon>Viridiplantae</taxon>
        <taxon>Chlorophyta</taxon>
        <taxon>core chlorophytes</taxon>
        <taxon>Trebouxiophyceae</taxon>
        <taxon>Trebouxiophyceae incertae sedis</taxon>
        <taxon>Elliptochloris clade</taxon>
        <taxon>Elliptochloris</taxon>
    </lineage>
</organism>
<dbReference type="PANTHER" id="PTHR13109">
    <property type="entry name" value="NEUROCHONDRIN"/>
    <property type="match status" value="1"/>
</dbReference>
<sequence length="662" mass="66717">MQALGWTNAWTCSEGQQTNAGSWDCCCLRAFGDTDAAAKDLGSAALALAVLAAFCRLPELAQLGEAVESIPLFVKVINAGGVSPIICHGQQLTRDSGQDAADVAAMQDALECLAAAAGASTEGHAVALQSGALPAACHALQAMGSSAVPGSDAAAVQLEALHALLLLLPAPLPQGAELNARLAESARKDPGGWPAAARTGLALLLRARVAAEQRQSALQAAAALANIAGPAWLLGPAEGRAAGALFQPLVEHVKVETMLALRDALNPNARPAGKRAARVLPVTFALAEACLEALAGDTAAAEALADGHSAPGAPLSLLSQGVAQRALMSLAEAAEAVLQFLEALREQPARWSDPLLLAAVRVLGRYLVEVPDAFAERVQRALPFLLALAGGEGDAFLLPALLRATDAPGAAAPDEAAEHAAWLAALRQPQVLEALAAHAARAAYAACKALTARGRSGCDNADDATSAEGALLDALTLLLRALASEGSGEGLSADPESAGPGAAAAAAGALPAVVRWAHTRMLPGQRMHSQAAACEGHAVLDFRLLETAGLFAALGQAVLALAAHKRAHLAAAAAGGGGGGVGGGRVPGHEGVSEVLQGMGLGALRLGPDEGPDDDLAAHVGALWRQALSAAARLARLSPPFARRVAAELWVCAALAGFVKYA</sequence>
<reference evidence="1 2" key="1">
    <citation type="journal article" date="2024" name="Nat. Commun.">
        <title>Phylogenomics reveals the evolutionary origins of lichenization in chlorophyte algae.</title>
        <authorList>
            <person name="Puginier C."/>
            <person name="Libourel C."/>
            <person name="Otte J."/>
            <person name="Skaloud P."/>
            <person name="Haon M."/>
            <person name="Grisel S."/>
            <person name="Petersen M."/>
            <person name="Berrin J.G."/>
            <person name="Delaux P.M."/>
            <person name="Dal Grande F."/>
            <person name="Keller J."/>
        </authorList>
    </citation>
    <scope>NUCLEOTIDE SEQUENCE [LARGE SCALE GENOMIC DNA]</scope>
    <source>
        <strain evidence="1 2">SAG 245.80</strain>
    </source>
</reference>
<keyword evidence="2" id="KW-1185">Reference proteome</keyword>
<dbReference type="AlphaFoldDB" id="A0AAW1SET5"/>